<proteinExistence type="predicted"/>
<sequence>MSCDLTKPFCDNDHVYNYPFALMSILNTRHRPCHPCLVQYWSLKQVSIYLLLLMFLHGQFYVSMSRVTSRNGLKILLIDEGVCIDNTLNVMFKEIFRNV</sequence>
<accession>A0A072TG84</accession>
<organism evidence="1 3">
    <name type="scientific">Medicago truncatula</name>
    <name type="common">Barrel medic</name>
    <name type="synonym">Medicago tribuloides</name>
    <dbReference type="NCBI Taxonomy" id="3880"/>
    <lineage>
        <taxon>Eukaryota</taxon>
        <taxon>Viridiplantae</taxon>
        <taxon>Streptophyta</taxon>
        <taxon>Embryophyta</taxon>
        <taxon>Tracheophyta</taxon>
        <taxon>Spermatophyta</taxon>
        <taxon>Magnoliopsida</taxon>
        <taxon>eudicotyledons</taxon>
        <taxon>Gunneridae</taxon>
        <taxon>Pentapetalae</taxon>
        <taxon>rosids</taxon>
        <taxon>fabids</taxon>
        <taxon>Fabales</taxon>
        <taxon>Fabaceae</taxon>
        <taxon>Papilionoideae</taxon>
        <taxon>50 kb inversion clade</taxon>
        <taxon>NPAAA clade</taxon>
        <taxon>Hologalegina</taxon>
        <taxon>IRL clade</taxon>
        <taxon>Trifolieae</taxon>
        <taxon>Medicago</taxon>
    </lineage>
</organism>
<gene>
    <name evidence="1" type="ORF">MTR_0390s0030</name>
</gene>
<reference evidence="1 3" key="2">
    <citation type="journal article" date="2014" name="BMC Genomics">
        <title>An improved genome release (version Mt4.0) for the model legume Medicago truncatula.</title>
        <authorList>
            <person name="Tang H."/>
            <person name="Krishnakumar V."/>
            <person name="Bidwell S."/>
            <person name="Rosen B."/>
            <person name="Chan A."/>
            <person name="Zhou S."/>
            <person name="Gentzbittel L."/>
            <person name="Childs K.L."/>
            <person name="Yandell M."/>
            <person name="Gundlach H."/>
            <person name="Mayer K.F."/>
            <person name="Schwartz D.C."/>
            <person name="Town C.D."/>
        </authorList>
    </citation>
    <scope>GENOME REANNOTATION</scope>
    <source>
        <strain evidence="1">A17</strain>
        <strain evidence="2 3">cv. Jemalong A17</strain>
    </source>
</reference>
<dbReference type="EnsemblPlants" id="KEH15998">
    <property type="protein sequence ID" value="KEH15998"/>
    <property type="gene ID" value="MTR_0390s0030"/>
</dbReference>
<evidence type="ECO:0000313" key="2">
    <source>
        <dbReference type="EnsemblPlants" id="KEH15998"/>
    </source>
</evidence>
<keyword evidence="3" id="KW-1185">Reference proteome</keyword>
<reference evidence="2" key="3">
    <citation type="submission" date="2015-06" db="UniProtKB">
        <authorList>
            <consortium name="EnsemblPlants"/>
        </authorList>
    </citation>
    <scope>IDENTIFICATION</scope>
    <source>
        <strain evidence="2">cv. Jemalong A17</strain>
    </source>
</reference>
<dbReference type="eggNOG" id="KOG0987">
    <property type="taxonomic scope" value="Eukaryota"/>
</dbReference>
<evidence type="ECO:0000313" key="1">
    <source>
        <dbReference type="EMBL" id="KEH15998.1"/>
    </source>
</evidence>
<protein>
    <submittedName>
        <fullName evidence="1 2">Uncharacterized protein</fullName>
    </submittedName>
</protein>
<dbReference type="EMBL" id="KL403115">
    <property type="protein sequence ID" value="KEH15998.1"/>
    <property type="molecule type" value="Genomic_DNA"/>
</dbReference>
<reference evidence="1 3" key="1">
    <citation type="journal article" date="2011" name="Nature">
        <title>The Medicago genome provides insight into the evolution of rhizobial symbioses.</title>
        <authorList>
            <person name="Young N.D."/>
            <person name="Debelle F."/>
            <person name="Oldroyd G.E."/>
            <person name="Geurts R."/>
            <person name="Cannon S.B."/>
            <person name="Udvardi M.K."/>
            <person name="Benedito V.A."/>
            <person name="Mayer K.F."/>
            <person name="Gouzy J."/>
            <person name="Schoof H."/>
            <person name="Van de Peer Y."/>
            <person name="Proost S."/>
            <person name="Cook D.R."/>
            <person name="Meyers B.C."/>
            <person name="Spannagl M."/>
            <person name="Cheung F."/>
            <person name="De Mita S."/>
            <person name="Krishnakumar V."/>
            <person name="Gundlach H."/>
            <person name="Zhou S."/>
            <person name="Mudge J."/>
            <person name="Bharti A.K."/>
            <person name="Murray J.D."/>
            <person name="Naoumkina M.A."/>
            <person name="Rosen B."/>
            <person name="Silverstein K.A."/>
            <person name="Tang H."/>
            <person name="Rombauts S."/>
            <person name="Zhao P.X."/>
            <person name="Zhou P."/>
            <person name="Barbe V."/>
            <person name="Bardou P."/>
            <person name="Bechner M."/>
            <person name="Bellec A."/>
            <person name="Berger A."/>
            <person name="Berges H."/>
            <person name="Bidwell S."/>
            <person name="Bisseling T."/>
            <person name="Choisne N."/>
            <person name="Couloux A."/>
            <person name="Denny R."/>
            <person name="Deshpande S."/>
            <person name="Dai X."/>
            <person name="Doyle J.J."/>
            <person name="Dudez A.M."/>
            <person name="Farmer A.D."/>
            <person name="Fouteau S."/>
            <person name="Franken C."/>
            <person name="Gibelin C."/>
            <person name="Gish J."/>
            <person name="Goldstein S."/>
            <person name="Gonzalez A.J."/>
            <person name="Green P.J."/>
            <person name="Hallab A."/>
            <person name="Hartog M."/>
            <person name="Hua A."/>
            <person name="Humphray S.J."/>
            <person name="Jeong D.H."/>
            <person name="Jing Y."/>
            <person name="Jocker A."/>
            <person name="Kenton S.M."/>
            <person name="Kim D.J."/>
            <person name="Klee K."/>
            <person name="Lai H."/>
            <person name="Lang C."/>
            <person name="Lin S."/>
            <person name="Macmil S.L."/>
            <person name="Magdelenat G."/>
            <person name="Matthews L."/>
            <person name="McCorrison J."/>
            <person name="Monaghan E.L."/>
            <person name="Mun J.H."/>
            <person name="Najar F.Z."/>
            <person name="Nicholson C."/>
            <person name="Noirot C."/>
            <person name="O'Bleness M."/>
            <person name="Paule C.R."/>
            <person name="Poulain J."/>
            <person name="Prion F."/>
            <person name="Qin B."/>
            <person name="Qu C."/>
            <person name="Retzel E.F."/>
            <person name="Riddle C."/>
            <person name="Sallet E."/>
            <person name="Samain S."/>
            <person name="Samson N."/>
            <person name="Sanders I."/>
            <person name="Saurat O."/>
            <person name="Scarpelli C."/>
            <person name="Schiex T."/>
            <person name="Segurens B."/>
            <person name="Severin A.J."/>
            <person name="Sherrier D.J."/>
            <person name="Shi R."/>
            <person name="Sims S."/>
            <person name="Singer S.R."/>
            <person name="Sinharoy S."/>
            <person name="Sterck L."/>
            <person name="Viollet A."/>
            <person name="Wang B.B."/>
            <person name="Wang K."/>
            <person name="Wang M."/>
            <person name="Wang X."/>
            <person name="Warfsmann J."/>
            <person name="Weissenbach J."/>
            <person name="White D.D."/>
            <person name="White J.D."/>
            <person name="Wiley G.B."/>
            <person name="Wincker P."/>
            <person name="Xing Y."/>
            <person name="Yang L."/>
            <person name="Yao Z."/>
            <person name="Ying F."/>
            <person name="Zhai J."/>
            <person name="Zhou L."/>
            <person name="Zuber A."/>
            <person name="Denarie J."/>
            <person name="Dixon R.A."/>
            <person name="May G.D."/>
            <person name="Schwartz D.C."/>
            <person name="Rogers J."/>
            <person name="Quetier F."/>
            <person name="Town C.D."/>
            <person name="Roe B.A."/>
        </authorList>
    </citation>
    <scope>NUCLEOTIDE SEQUENCE [LARGE SCALE GENOMIC DNA]</scope>
    <source>
        <strain evidence="1">A17</strain>
        <strain evidence="2 3">cv. Jemalong A17</strain>
    </source>
</reference>
<dbReference type="PaxDb" id="3880-AES66686"/>
<dbReference type="HOGENOM" id="CLU_2324019_0_0_1"/>
<name>A0A072TG84_MEDTR</name>
<dbReference type="Proteomes" id="UP000002051">
    <property type="component" value="Unassembled WGS sequence"/>
</dbReference>
<dbReference type="AlphaFoldDB" id="A0A072TG84"/>
<evidence type="ECO:0000313" key="3">
    <source>
        <dbReference type="Proteomes" id="UP000002051"/>
    </source>
</evidence>